<keyword evidence="1" id="KW-1133">Transmembrane helix</keyword>
<evidence type="ECO:0000313" key="3">
    <source>
        <dbReference type="Proteomes" id="UP000177169"/>
    </source>
</evidence>
<comment type="caution">
    <text evidence="2">The sequence shown here is derived from an EMBL/GenBank/DDBJ whole genome shotgun (WGS) entry which is preliminary data.</text>
</comment>
<feature type="transmembrane region" description="Helical" evidence="1">
    <location>
        <begin position="55"/>
        <end position="79"/>
    </location>
</feature>
<keyword evidence="1" id="KW-0472">Membrane</keyword>
<proteinExistence type="predicted"/>
<sequence length="87" mass="10155">MKKQTKSIILFSSPMLAAFFVGYVIGYELTGYYFSKNIIAIEAIKNILINMNVDLILNLILIFPFIFSVIVWIIVYHLIRSFKYLEL</sequence>
<name>A0A1F7Z0M7_9BACT</name>
<accession>A0A1F7Z0M7</accession>
<dbReference type="STRING" id="1802505.A3D01_06510"/>
<feature type="transmembrane region" description="Helical" evidence="1">
    <location>
        <begin position="7"/>
        <end position="26"/>
    </location>
</feature>
<evidence type="ECO:0000313" key="2">
    <source>
        <dbReference type="EMBL" id="OGM32285.1"/>
    </source>
</evidence>
<keyword evidence="1" id="KW-0812">Transmembrane</keyword>
<organism evidence="2 3">
    <name type="scientific">Candidatus Woesebacteria bacterium RIFCSPHIGHO2_02_FULL_39_13</name>
    <dbReference type="NCBI Taxonomy" id="1802505"/>
    <lineage>
        <taxon>Bacteria</taxon>
        <taxon>Candidatus Woeseibacteriota</taxon>
    </lineage>
</organism>
<dbReference type="Proteomes" id="UP000177169">
    <property type="component" value="Unassembled WGS sequence"/>
</dbReference>
<reference evidence="2 3" key="1">
    <citation type="journal article" date="2016" name="Nat. Commun.">
        <title>Thousands of microbial genomes shed light on interconnected biogeochemical processes in an aquifer system.</title>
        <authorList>
            <person name="Anantharaman K."/>
            <person name="Brown C.T."/>
            <person name="Hug L.A."/>
            <person name="Sharon I."/>
            <person name="Castelle C.J."/>
            <person name="Probst A.J."/>
            <person name="Thomas B.C."/>
            <person name="Singh A."/>
            <person name="Wilkins M.J."/>
            <person name="Karaoz U."/>
            <person name="Brodie E.L."/>
            <person name="Williams K.H."/>
            <person name="Hubbard S.S."/>
            <person name="Banfield J.F."/>
        </authorList>
    </citation>
    <scope>NUCLEOTIDE SEQUENCE [LARGE SCALE GENOMIC DNA]</scope>
</reference>
<evidence type="ECO:0008006" key="4">
    <source>
        <dbReference type="Google" id="ProtNLM"/>
    </source>
</evidence>
<gene>
    <name evidence="2" type="ORF">A3D01_06510</name>
</gene>
<evidence type="ECO:0000256" key="1">
    <source>
        <dbReference type="SAM" id="Phobius"/>
    </source>
</evidence>
<protein>
    <recommendedName>
        <fullName evidence="4">DUF2062 domain-containing protein</fullName>
    </recommendedName>
</protein>
<dbReference type="AlphaFoldDB" id="A0A1F7Z0M7"/>
<dbReference type="EMBL" id="MGGR01000034">
    <property type="protein sequence ID" value="OGM32285.1"/>
    <property type="molecule type" value="Genomic_DNA"/>
</dbReference>